<dbReference type="InterPro" id="IPR039126">
    <property type="entry name" value="GGACT"/>
</dbReference>
<dbReference type="OrthoDB" id="113620at2759"/>
<dbReference type="SUPFAM" id="SSF110857">
    <property type="entry name" value="Gamma-glutamyl cyclotransferase-like"/>
    <property type="match status" value="1"/>
</dbReference>
<dbReference type="Proteomes" id="UP000835052">
    <property type="component" value="Unassembled WGS sequence"/>
</dbReference>
<dbReference type="PANTHER" id="PTHR12510:SF4">
    <property type="entry name" value="GAMMA-GLUTAMYLAMINECYCLOTRANSFERASE"/>
    <property type="match status" value="1"/>
</dbReference>
<proteinExistence type="inferred from homology"/>
<protein>
    <recommendedName>
        <fullName evidence="3">Gamma-glutamylcyclotransferase family protein</fullName>
    </recommendedName>
</protein>
<dbReference type="Gene3D" id="3.10.490.10">
    <property type="entry name" value="Gamma-glutamyl cyclotransferase-like"/>
    <property type="match status" value="1"/>
</dbReference>
<evidence type="ECO:0000259" key="4">
    <source>
        <dbReference type="Pfam" id="PF06094"/>
    </source>
</evidence>
<dbReference type="InterPro" id="IPR009288">
    <property type="entry name" value="AIG2-like_dom"/>
</dbReference>
<dbReference type="AlphaFoldDB" id="A0A8S1GYB7"/>
<evidence type="ECO:0000313" key="6">
    <source>
        <dbReference type="Proteomes" id="UP000835052"/>
    </source>
</evidence>
<gene>
    <name evidence="5" type="ORF">CAUJ_LOCUS3911</name>
</gene>
<accession>A0A8S1GYB7</accession>
<evidence type="ECO:0000313" key="5">
    <source>
        <dbReference type="EMBL" id="CAD6187992.1"/>
    </source>
</evidence>
<reference evidence="5" key="1">
    <citation type="submission" date="2020-10" db="EMBL/GenBank/DDBJ databases">
        <authorList>
            <person name="Kikuchi T."/>
        </authorList>
    </citation>
    <scope>NUCLEOTIDE SEQUENCE</scope>
    <source>
        <strain evidence="5">NKZ352</strain>
    </source>
</reference>
<dbReference type="GO" id="GO:0005829">
    <property type="term" value="C:cytosol"/>
    <property type="evidence" value="ECO:0007669"/>
    <property type="project" value="TreeGrafter"/>
</dbReference>
<name>A0A8S1GYB7_9PELO</name>
<dbReference type="EMBL" id="CAJGYM010000007">
    <property type="protein sequence ID" value="CAD6187992.1"/>
    <property type="molecule type" value="Genomic_DNA"/>
</dbReference>
<dbReference type="InterPro" id="IPR013024">
    <property type="entry name" value="GGCT-like"/>
</dbReference>
<dbReference type="InterPro" id="IPR036568">
    <property type="entry name" value="GGCT-like_sf"/>
</dbReference>
<evidence type="ECO:0000256" key="3">
    <source>
        <dbReference type="RuleBase" id="RU367036"/>
    </source>
</evidence>
<sequence>MLVFVYGTLKSGEPNHHVMSATAGTHRFISNGTTVDKFPLIISTQFNIPFLLHKPGEGNKIEGEVYEVDGVKLAVLDELEAYPTLYDRKEIKIKLSADGNTVAASLYLLKRWREELVTSGTPYLTNYSSNGPHGRQYVDRYVRAKEIIDDHTSKTNLYYEILGGPPADPILRKLNEQKAKVDLELPQ</sequence>
<dbReference type="PANTHER" id="PTHR12510">
    <property type="entry name" value="TROPONIN C-AKIN-1 PROTEIN"/>
    <property type="match status" value="1"/>
</dbReference>
<comment type="similarity">
    <text evidence="1 3">Belongs to the gamma-glutamylcyclotransferase family.</text>
</comment>
<comment type="caution">
    <text evidence="5">The sequence shown here is derived from an EMBL/GenBank/DDBJ whole genome shotgun (WGS) entry which is preliminary data.</text>
</comment>
<dbReference type="GO" id="GO:0061929">
    <property type="term" value="F:gamma-glutamylaminecyclotransferase activity"/>
    <property type="evidence" value="ECO:0007669"/>
    <property type="project" value="InterPro"/>
</dbReference>
<dbReference type="Pfam" id="PF06094">
    <property type="entry name" value="GGACT"/>
    <property type="match status" value="1"/>
</dbReference>
<keyword evidence="6" id="KW-1185">Reference proteome</keyword>
<feature type="active site" description="Proton acceptor" evidence="2">
    <location>
        <position position="80"/>
    </location>
</feature>
<evidence type="ECO:0000256" key="2">
    <source>
        <dbReference type="PIRSR" id="PIRSR639126-1"/>
    </source>
</evidence>
<evidence type="ECO:0000256" key="1">
    <source>
        <dbReference type="ARBA" id="ARBA00008861"/>
    </source>
</evidence>
<feature type="domain" description="Gamma-glutamylcyclotransferase AIG2-like" evidence="4">
    <location>
        <begin position="3"/>
        <end position="111"/>
    </location>
</feature>
<dbReference type="CDD" id="cd06661">
    <property type="entry name" value="GGCT_like"/>
    <property type="match status" value="1"/>
</dbReference>
<organism evidence="5 6">
    <name type="scientific">Caenorhabditis auriculariae</name>
    <dbReference type="NCBI Taxonomy" id="2777116"/>
    <lineage>
        <taxon>Eukaryota</taxon>
        <taxon>Metazoa</taxon>
        <taxon>Ecdysozoa</taxon>
        <taxon>Nematoda</taxon>
        <taxon>Chromadorea</taxon>
        <taxon>Rhabditida</taxon>
        <taxon>Rhabditina</taxon>
        <taxon>Rhabditomorpha</taxon>
        <taxon>Rhabditoidea</taxon>
        <taxon>Rhabditidae</taxon>
        <taxon>Peloderinae</taxon>
        <taxon>Caenorhabditis</taxon>
    </lineage>
</organism>